<protein>
    <recommendedName>
        <fullName evidence="3">NYN domain-containing protein</fullName>
    </recommendedName>
</protein>
<dbReference type="STRING" id="1423726.FC07_GL000658"/>
<accession>A0A0R1GKA9</accession>
<sequence>MKKEILIVDGYNVIGNWPELAKLKKEDHLADARDQLLSVLAEYRRFEDIRIILVFDAMYVPGVTQRYDQYNVEVVWTKEDETADSYIEQLAGELSNRLTQVTVVTSDQAEQWTIFSRGAMRISSREFLKVIQRTKAAITHTARHYQNHTSQRRIPWNGQQLFLLEKLRDTLSDKKSKQ</sequence>
<dbReference type="InterPro" id="IPR010298">
    <property type="entry name" value="YacP-like"/>
</dbReference>
<name>A0A0R1GKA9_9LACO</name>
<organism evidence="1 2">
    <name type="scientific">Loigolactobacillus bifermentans DSM 20003</name>
    <dbReference type="NCBI Taxonomy" id="1423726"/>
    <lineage>
        <taxon>Bacteria</taxon>
        <taxon>Bacillati</taxon>
        <taxon>Bacillota</taxon>
        <taxon>Bacilli</taxon>
        <taxon>Lactobacillales</taxon>
        <taxon>Lactobacillaceae</taxon>
        <taxon>Loigolactobacillus</taxon>
    </lineage>
</organism>
<dbReference type="EMBL" id="AZDA01000092">
    <property type="protein sequence ID" value="KRK34448.1"/>
    <property type="molecule type" value="Genomic_DNA"/>
</dbReference>
<dbReference type="Pfam" id="PF05991">
    <property type="entry name" value="NYN_YacP"/>
    <property type="match status" value="1"/>
</dbReference>
<evidence type="ECO:0000313" key="2">
    <source>
        <dbReference type="Proteomes" id="UP000051461"/>
    </source>
</evidence>
<gene>
    <name evidence="1" type="ORF">FC07_GL000658</name>
</gene>
<evidence type="ECO:0000313" key="1">
    <source>
        <dbReference type="EMBL" id="KRK34448.1"/>
    </source>
</evidence>
<dbReference type="PANTHER" id="PTHR34547">
    <property type="entry name" value="YACP-LIKE NYN DOMAIN PROTEIN"/>
    <property type="match status" value="1"/>
</dbReference>
<evidence type="ECO:0008006" key="3">
    <source>
        <dbReference type="Google" id="ProtNLM"/>
    </source>
</evidence>
<dbReference type="OrthoDB" id="9792160at2"/>
<dbReference type="CDD" id="cd10912">
    <property type="entry name" value="PIN_YacP-like"/>
    <property type="match status" value="1"/>
</dbReference>
<dbReference type="Proteomes" id="UP000051461">
    <property type="component" value="Unassembled WGS sequence"/>
</dbReference>
<reference evidence="1 2" key="1">
    <citation type="journal article" date="2015" name="Genome Announc.">
        <title>Expanding the biotechnology potential of lactobacilli through comparative genomics of 213 strains and associated genera.</title>
        <authorList>
            <person name="Sun Z."/>
            <person name="Harris H.M."/>
            <person name="McCann A."/>
            <person name="Guo C."/>
            <person name="Argimon S."/>
            <person name="Zhang W."/>
            <person name="Yang X."/>
            <person name="Jeffery I.B."/>
            <person name="Cooney J.C."/>
            <person name="Kagawa T.F."/>
            <person name="Liu W."/>
            <person name="Song Y."/>
            <person name="Salvetti E."/>
            <person name="Wrobel A."/>
            <person name="Rasinkangas P."/>
            <person name="Parkhill J."/>
            <person name="Rea M.C."/>
            <person name="O'Sullivan O."/>
            <person name="Ritari J."/>
            <person name="Douillard F.P."/>
            <person name="Paul Ross R."/>
            <person name="Yang R."/>
            <person name="Briner A.E."/>
            <person name="Felis G.E."/>
            <person name="de Vos W.M."/>
            <person name="Barrangou R."/>
            <person name="Klaenhammer T.R."/>
            <person name="Caufield P.W."/>
            <person name="Cui Y."/>
            <person name="Zhang H."/>
            <person name="O'Toole P.W."/>
        </authorList>
    </citation>
    <scope>NUCLEOTIDE SEQUENCE [LARGE SCALE GENOMIC DNA]</scope>
    <source>
        <strain evidence="1 2">DSM 20003</strain>
    </source>
</reference>
<proteinExistence type="predicted"/>
<dbReference type="RefSeq" id="WP_057905085.1">
    <property type="nucleotide sequence ID" value="NZ_AZDA01000092.1"/>
</dbReference>
<dbReference type="PATRIC" id="fig|1423726.3.peg.680"/>
<dbReference type="PANTHER" id="PTHR34547:SF1">
    <property type="entry name" value="YACP-LIKE NYN DOMAIN PROTEIN"/>
    <property type="match status" value="1"/>
</dbReference>
<comment type="caution">
    <text evidence="1">The sequence shown here is derived from an EMBL/GenBank/DDBJ whole genome shotgun (WGS) entry which is preliminary data.</text>
</comment>
<keyword evidence="2" id="KW-1185">Reference proteome</keyword>
<dbReference type="AlphaFoldDB" id="A0A0R1GKA9"/>